<evidence type="ECO:0000256" key="4">
    <source>
        <dbReference type="ARBA" id="ARBA00022490"/>
    </source>
</evidence>
<dbReference type="Proteomes" id="UP001347796">
    <property type="component" value="Unassembled WGS sequence"/>
</dbReference>
<dbReference type="Gene3D" id="1.25.10.10">
    <property type="entry name" value="Leucine-rich Repeat Variant"/>
    <property type="match status" value="2"/>
</dbReference>
<dbReference type="PANTHER" id="PTHR15651">
    <property type="entry name" value="ARMADILLO REPEAT-CONTAINING PROTEIN 8"/>
    <property type="match status" value="1"/>
</dbReference>
<evidence type="ECO:0000256" key="3">
    <source>
        <dbReference type="ARBA" id="ARBA00013746"/>
    </source>
</evidence>
<evidence type="ECO:0000256" key="1">
    <source>
        <dbReference type="ARBA" id="ARBA00004123"/>
    </source>
</evidence>
<evidence type="ECO:0000313" key="7">
    <source>
        <dbReference type="EMBL" id="KAK6166385.1"/>
    </source>
</evidence>
<organism evidence="7 8">
    <name type="scientific">Patella caerulea</name>
    <name type="common">Rayed Mediterranean limpet</name>
    <dbReference type="NCBI Taxonomy" id="87958"/>
    <lineage>
        <taxon>Eukaryota</taxon>
        <taxon>Metazoa</taxon>
        <taxon>Spiralia</taxon>
        <taxon>Lophotrochozoa</taxon>
        <taxon>Mollusca</taxon>
        <taxon>Gastropoda</taxon>
        <taxon>Patellogastropoda</taxon>
        <taxon>Patelloidea</taxon>
        <taxon>Patellidae</taxon>
        <taxon>Patella</taxon>
    </lineage>
</organism>
<evidence type="ECO:0000313" key="8">
    <source>
        <dbReference type="Proteomes" id="UP001347796"/>
    </source>
</evidence>
<protein>
    <recommendedName>
        <fullName evidence="3">Armadillo repeat-containing protein 8</fullName>
    </recommendedName>
</protein>
<comment type="subcellular location">
    <subcellularLocation>
        <location evidence="2">Cytoplasm</location>
    </subcellularLocation>
    <subcellularLocation>
        <location evidence="1">Nucleus</location>
    </subcellularLocation>
</comment>
<dbReference type="GO" id="GO:0043161">
    <property type="term" value="P:proteasome-mediated ubiquitin-dependent protein catabolic process"/>
    <property type="evidence" value="ECO:0007669"/>
    <property type="project" value="TreeGrafter"/>
</dbReference>
<evidence type="ECO:0000256" key="2">
    <source>
        <dbReference type="ARBA" id="ARBA00004496"/>
    </source>
</evidence>
<dbReference type="GO" id="GO:0034657">
    <property type="term" value="C:GID complex"/>
    <property type="evidence" value="ECO:0007669"/>
    <property type="project" value="TreeGrafter"/>
</dbReference>
<dbReference type="FunFam" id="1.25.10.10:FF:000061">
    <property type="entry name" value="armadillo repeat-containing protein 8 isoform X1"/>
    <property type="match status" value="1"/>
</dbReference>
<comment type="caution">
    <text evidence="7">The sequence shown here is derived from an EMBL/GenBank/DDBJ whole genome shotgun (WGS) entry which is preliminary data.</text>
</comment>
<gene>
    <name evidence="7" type="ORF">SNE40_023092</name>
</gene>
<sequence length="663" mass="73665">MEVDGSLGPLDGFFTGNPEHSLETCRNVKNMVIGNNRQKSAVINDGLLPRLLQLMIDESVSFELRTESAVILGSVAKGTDQHIQSLIDAGCVHVLLKGIFSVHLKYVEACLRCLRSIYLSNKAPADLVYQDLAIISHLVNILSKTATTQECITSIFSSCCKTQAHQNVLYSNGMVAALAPLLNSNVYKVQMPTMKCLAVICYKNESVSHAVASATFNGEPIPSLLLRLIARNRTSEMQMAAAKCLTYLYRAGGLSAKNPIIPLKTMPTLVRMCKKDRTLEENIDGAETLAYLVEVDPELQKIASITDHVISTLAVYLKYTDVQQITSKINGKKDMDWGLEMKQAAFKAFASIGANDEDIRKKIIETENLMDHILMAMTSDNAKVQGAATRCLHSLSRSVQQLRTTFKDHSIWKPLMKLIEIGCDEVLAIASSTLCNLLLEFSPSKEDILESGAINMLCKLASKEDPALKLNGVWGLMNMAFQSEEKVKSEIVETLGSEQLFVLLSDEDPTILMKTLGLLRNLLSNKPVCNLVHIDSIMNVYGTQVMQAVVFILEGDHSVDIKEQTLCILANIADGDRAKDFIMENEDVLKKLMSYMNHSNPQLQIAATYTISNLVWNEHDDAKCYHRQEKLRELGVQRLLQKLLDTPDQTLFEKVKTALQQFS</sequence>
<dbReference type="GO" id="GO:0005634">
    <property type="term" value="C:nucleus"/>
    <property type="evidence" value="ECO:0007669"/>
    <property type="project" value="UniProtKB-SubCell"/>
</dbReference>
<accession>A0AAN8J432</accession>
<keyword evidence="5" id="KW-0677">Repeat</keyword>
<dbReference type="SUPFAM" id="SSF48371">
    <property type="entry name" value="ARM repeat"/>
    <property type="match status" value="1"/>
</dbReference>
<keyword evidence="8" id="KW-1185">Reference proteome</keyword>
<dbReference type="InterPro" id="IPR016024">
    <property type="entry name" value="ARM-type_fold"/>
</dbReference>
<dbReference type="SMART" id="SM00185">
    <property type="entry name" value="ARM"/>
    <property type="match status" value="9"/>
</dbReference>
<dbReference type="InterPro" id="IPR000225">
    <property type="entry name" value="Armadillo"/>
</dbReference>
<dbReference type="EMBL" id="JAZGQO010000021">
    <property type="protein sequence ID" value="KAK6166385.1"/>
    <property type="molecule type" value="Genomic_DNA"/>
</dbReference>
<dbReference type="GO" id="GO:0005737">
    <property type="term" value="C:cytoplasm"/>
    <property type="evidence" value="ECO:0007669"/>
    <property type="project" value="UniProtKB-SubCell"/>
</dbReference>
<keyword evidence="6" id="KW-0539">Nucleus</keyword>
<dbReference type="InterPro" id="IPR038739">
    <property type="entry name" value="ARMC8/Vid28"/>
</dbReference>
<proteinExistence type="predicted"/>
<dbReference type="FunFam" id="1.25.10.10:FF:000070">
    <property type="entry name" value="armadillo repeat-containing protein 8 isoform X1"/>
    <property type="match status" value="1"/>
</dbReference>
<reference evidence="7 8" key="1">
    <citation type="submission" date="2024-01" db="EMBL/GenBank/DDBJ databases">
        <title>The genome of the rayed Mediterranean limpet Patella caerulea (Linnaeus, 1758).</title>
        <authorList>
            <person name="Anh-Thu Weber A."/>
            <person name="Halstead-Nussloch G."/>
        </authorList>
    </citation>
    <scope>NUCLEOTIDE SEQUENCE [LARGE SCALE GENOMIC DNA]</scope>
    <source>
        <strain evidence="7">AATW-2023a</strain>
        <tissue evidence="7">Whole specimen</tissue>
    </source>
</reference>
<keyword evidence="4" id="KW-0963">Cytoplasm</keyword>
<evidence type="ECO:0000256" key="6">
    <source>
        <dbReference type="ARBA" id="ARBA00023242"/>
    </source>
</evidence>
<dbReference type="InterPro" id="IPR011989">
    <property type="entry name" value="ARM-like"/>
</dbReference>
<name>A0AAN8J432_PATCE</name>
<dbReference type="AlphaFoldDB" id="A0AAN8J432"/>
<dbReference type="PANTHER" id="PTHR15651:SF7">
    <property type="entry name" value="ARMADILLO REPEAT-CONTAINING PROTEIN 8"/>
    <property type="match status" value="1"/>
</dbReference>
<evidence type="ECO:0000256" key="5">
    <source>
        <dbReference type="ARBA" id="ARBA00022737"/>
    </source>
</evidence>